<reference evidence="1 2" key="1">
    <citation type="submission" date="2014-06" db="EMBL/GenBank/DDBJ databases">
        <authorList>
            <person name="Swart Estienne"/>
        </authorList>
    </citation>
    <scope>NUCLEOTIDE SEQUENCE [LARGE SCALE GENOMIC DNA]</scope>
    <source>
        <strain evidence="1 2">130c</strain>
    </source>
</reference>
<dbReference type="InParanoid" id="A0A078AR93"/>
<name>A0A078AR93_STYLE</name>
<dbReference type="EMBL" id="CCKQ01012853">
    <property type="protein sequence ID" value="CDW84491.1"/>
    <property type="molecule type" value="Genomic_DNA"/>
</dbReference>
<evidence type="ECO:0000313" key="2">
    <source>
        <dbReference type="Proteomes" id="UP000039865"/>
    </source>
</evidence>
<proteinExistence type="predicted"/>
<gene>
    <name evidence="1" type="primary">Contig13769.g14685</name>
    <name evidence="1" type="ORF">STYLEM_13555</name>
</gene>
<dbReference type="AlphaFoldDB" id="A0A078AR93"/>
<keyword evidence="2" id="KW-1185">Reference proteome</keyword>
<organism evidence="1 2">
    <name type="scientific">Stylonychia lemnae</name>
    <name type="common">Ciliate</name>
    <dbReference type="NCBI Taxonomy" id="5949"/>
    <lineage>
        <taxon>Eukaryota</taxon>
        <taxon>Sar</taxon>
        <taxon>Alveolata</taxon>
        <taxon>Ciliophora</taxon>
        <taxon>Intramacronucleata</taxon>
        <taxon>Spirotrichea</taxon>
        <taxon>Stichotrichia</taxon>
        <taxon>Sporadotrichida</taxon>
        <taxon>Oxytrichidae</taxon>
        <taxon>Stylonychinae</taxon>
        <taxon>Stylonychia</taxon>
    </lineage>
</organism>
<sequence>MRNQKNRSQMGEYRLQQLQQVGVKTQNNSAQDQQRYFNGLIVMKQSIQDRYDNYNRLANQILEGQKKQLCNQSTLQQIHEFEYQKLERRQNFFNDKESVRTITRSASQDGLSHEHLPKISMYEGQNQINIGNNMNQRRELRSRHIRYSSLDQNDVEIRVKQQLQQQTPKIKYITPINTFTKPQLDLSQGYEVPRSLNKTELGHYKEIKLFSDQQSWSDIKPVNQNIKSVYKMKNRNISLDKSVLGRKKLQSIQRQSLEQGIQINDM</sequence>
<accession>A0A078AR93</accession>
<protein>
    <submittedName>
        <fullName evidence="1">Uncharacterized protein</fullName>
    </submittedName>
</protein>
<dbReference type="Proteomes" id="UP000039865">
    <property type="component" value="Unassembled WGS sequence"/>
</dbReference>
<evidence type="ECO:0000313" key="1">
    <source>
        <dbReference type="EMBL" id="CDW84491.1"/>
    </source>
</evidence>